<feature type="compositionally biased region" description="Polar residues" evidence="2">
    <location>
        <begin position="347"/>
        <end position="374"/>
    </location>
</feature>
<protein>
    <submittedName>
        <fullName evidence="3">Uncharacterized protein</fullName>
    </submittedName>
</protein>
<keyword evidence="4" id="KW-1185">Reference proteome</keyword>
<organism evidence="3 4">
    <name type="scientific">Ceratodon purpureus</name>
    <name type="common">Fire moss</name>
    <name type="synonym">Dicranum purpureum</name>
    <dbReference type="NCBI Taxonomy" id="3225"/>
    <lineage>
        <taxon>Eukaryota</taxon>
        <taxon>Viridiplantae</taxon>
        <taxon>Streptophyta</taxon>
        <taxon>Embryophyta</taxon>
        <taxon>Bryophyta</taxon>
        <taxon>Bryophytina</taxon>
        <taxon>Bryopsida</taxon>
        <taxon>Dicranidae</taxon>
        <taxon>Pseudoditrichales</taxon>
        <taxon>Ditrichaceae</taxon>
        <taxon>Ceratodon</taxon>
    </lineage>
</organism>
<feature type="coiled-coil region" evidence="1">
    <location>
        <begin position="226"/>
        <end position="253"/>
    </location>
</feature>
<dbReference type="Proteomes" id="UP000822688">
    <property type="component" value="Chromosome 7"/>
</dbReference>
<proteinExistence type="predicted"/>
<name>A0A8T0H6F3_CERPU</name>
<dbReference type="AlphaFoldDB" id="A0A8T0H6F3"/>
<dbReference type="EMBL" id="CM026428">
    <property type="protein sequence ID" value="KAG0565738.1"/>
    <property type="molecule type" value="Genomic_DNA"/>
</dbReference>
<sequence length="513" mass="56798">MASAECLQRSLPHKAHLYDFCIKFLKISGLRLPVLPKSGVSAGSPVKNSRKYFLKITLLHGTEQQKIGDFEVIGDECIINYQLSCQIAYGRPDKLHVYIDQDWSAGLSGHITVDLKEFYDDVDAEIYLEYPLFSSGAYNVTVRRTAKLEMSILCTCSTKTASFSNQLHRNPEYMGFEDTSKLRPSPDDLWYSPVQLHTESSHDAQSVPPDSALKQVSPANLCLVEVDKEIEMLKEMEGDLIELNSKLNKYVAAQSLKKCASGPYTSNTPSRPEALAAMFFAAGMAFQRQVDSVNRLRMYRGAEDLLLPGENRRLLLEDVSPTFRSKASANSELQEVDTFRQASSRSLVLSEGSTRSGGRTESWSCSSEATTSMTGDMDEDENYFHSPLRSEDMPMAHPDPELVGPRTSKSTCSPLGESITSMETISLVKNESGSQRKDSTAKYNVLNVVGSVLHTFAIVGLPNSRSKEIHPRGSEDDQVNVPGSMLGRQQVSSIQMIRKSNPGLGWLSNSMQS</sequence>
<accession>A0A8T0H6F3</accession>
<comment type="caution">
    <text evidence="3">The sequence shown here is derived from an EMBL/GenBank/DDBJ whole genome shotgun (WGS) entry which is preliminary data.</text>
</comment>
<evidence type="ECO:0000313" key="3">
    <source>
        <dbReference type="EMBL" id="KAG0565738.1"/>
    </source>
</evidence>
<reference evidence="3" key="1">
    <citation type="submission" date="2020-06" db="EMBL/GenBank/DDBJ databases">
        <title>WGS assembly of Ceratodon purpureus strain R40.</title>
        <authorList>
            <person name="Carey S.B."/>
            <person name="Jenkins J."/>
            <person name="Shu S."/>
            <person name="Lovell J.T."/>
            <person name="Sreedasyam A."/>
            <person name="Maumus F."/>
            <person name="Tiley G.P."/>
            <person name="Fernandez-Pozo N."/>
            <person name="Barry K."/>
            <person name="Chen C."/>
            <person name="Wang M."/>
            <person name="Lipzen A."/>
            <person name="Daum C."/>
            <person name="Saski C.A."/>
            <person name="Payton A.C."/>
            <person name="Mcbreen J.C."/>
            <person name="Conrad R.E."/>
            <person name="Kollar L.M."/>
            <person name="Olsson S."/>
            <person name="Huttunen S."/>
            <person name="Landis J.B."/>
            <person name="Wickett N.J."/>
            <person name="Johnson M.G."/>
            <person name="Rensing S.A."/>
            <person name="Grimwood J."/>
            <person name="Schmutz J."/>
            <person name="Mcdaniel S.F."/>
        </authorList>
    </citation>
    <scope>NUCLEOTIDE SEQUENCE</scope>
    <source>
        <strain evidence="3">R40</strain>
    </source>
</reference>
<feature type="region of interest" description="Disordered" evidence="2">
    <location>
        <begin position="347"/>
        <end position="379"/>
    </location>
</feature>
<evidence type="ECO:0000313" key="4">
    <source>
        <dbReference type="Proteomes" id="UP000822688"/>
    </source>
</evidence>
<gene>
    <name evidence="3" type="ORF">KC19_7G011300</name>
</gene>
<evidence type="ECO:0000256" key="2">
    <source>
        <dbReference type="SAM" id="MobiDB-lite"/>
    </source>
</evidence>
<keyword evidence="1" id="KW-0175">Coiled coil</keyword>
<evidence type="ECO:0000256" key="1">
    <source>
        <dbReference type="SAM" id="Coils"/>
    </source>
</evidence>